<proteinExistence type="predicted"/>
<reference evidence="1" key="1">
    <citation type="submission" date="2023-04" db="EMBL/GenBank/DDBJ databases">
        <title>A chromosome-level genome assembly of the parasitoid wasp Eretmocerus hayati.</title>
        <authorList>
            <person name="Zhong Y."/>
            <person name="Liu S."/>
            <person name="Liu Y."/>
        </authorList>
    </citation>
    <scope>NUCLEOTIDE SEQUENCE</scope>
    <source>
        <strain evidence="1">ZJU_SS_LIU_2023</strain>
    </source>
</reference>
<name>A0ACC2NIE6_9HYME</name>
<dbReference type="EMBL" id="CM056743">
    <property type="protein sequence ID" value="KAJ8670904.1"/>
    <property type="molecule type" value="Genomic_DNA"/>
</dbReference>
<comment type="caution">
    <text evidence="1">The sequence shown here is derived from an EMBL/GenBank/DDBJ whole genome shotgun (WGS) entry which is preliminary data.</text>
</comment>
<accession>A0ACC2NIE6</accession>
<keyword evidence="2" id="KW-1185">Reference proteome</keyword>
<evidence type="ECO:0000313" key="1">
    <source>
        <dbReference type="EMBL" id="KAJ8670904.1"/>
    </source>
</evidence>
<protein>
    <submittedName>
        <fullName evidence="1">Uncharacterized protein</fullName>
    </submittedName>
</protein>
<gene>
    <name evidence="1" type="ORF">QAD02_002163</name>
</gene>
<evidence type="ECO:0000313" key="2">
    <source>
        <dbReference type="Proteomes" id="UP001239111"/>
    </source>
</evidence>
<sequence>MFTNVGRYKEHELDRGKSVSWQPKKSRSIAAKTKSRLEQECLRKWQECRDYSFDDDSSGDDLVDNEDDEMNELVEWQKSSTVAVVLDDTKLTNDNDISGNILNGIMSDRPNRIGNCKLAMENSLKCLTENAEMLDICRESSKEESPNESDDDLSTDSSNESSAGEGASEDVHDYVEANRDAFLFQQNERVLEDTSIQAASLEVR</sequence>
<organism evidence="1 2">
    <name type="scientific">Eretmocerus hayati</name>
    <dbReference type="NCBI Taxonomy" id="131215"/>
    <lineage>
        <taxon>Eukaryota</taxon>
        <taxon>Metazoa</taxon>
        <taxon>Ecdysozoa</taxon>
        <taxon>Arthropoda</taxon>
        <taxon>Hexapoda</taxon>
        <taxon>Insecta</taxon>
        <taxon>Pterygota</taxon>
        <taxon>Neoptera</taxon>
        <taxon>Endopterygota</taxon>
        <taxon>Hymenoptera</taxon>
        <taxon>Apocrita</taxon>
        <taxon>Proctotrupomorpha</taxon>
        <taxon>Chalcidoidea</taxon>
        <taxon>Aphelinidae</taxon>
        <taxon>Aphelininae</taxon>
        <taxon>Eretmocerus</taxon>
    </lineage>
</organism>
<dbReference type="Proteomes" id="UP001239111">
    <property type="component" value="Chromosome 3"/>
</dbReference>